<evidence type="ECO:0000313" key="1">
    <source>
        <dbReference type="EMBL" id="CAI9916930.1"/>
    </source>
</evidence>
<comment type="caution">
    <text evidence="2">The sequence shown here is derived from an EMBL/GenBank/DDBJ whole genome shotgun (WGS) entry which is preliminary data.</text>
</comment>
<name>A0AA86PWQ6_9EUKA</name>
<sequence length="44" mass="4644">MLAKCTVNKFPASSRELGVALGKPYNVGVMAITEAGDADLKTFE</sequence>
<dbReference type="EMBL" id="CATOUU010000747">
    <property type="protein sequence ID" value="CAI9945547.1"/>
    <property type="molecule type" value="Genomic_DNA"/>
</dbReference>
<dbReference type="InterPro" id="IPR029064">
    <property type="entry name" value="Ribosomal_eL30-like_sf"/>
</dbReference>
<reference evidence="3 5" key="2">
    <citation type="submission" date="2024-07" db="EMBL/GenBank/DDBJ databases">
        <authorList>
            <person name="Akdeniz Z."/>
        </authorList>
    </citation>
    <scope>NUCLEOTIDE SEQUENCE [LARGE SCALE GENOMIC DNA]</scope>
</reference>
<proteinExistence type="predicted"/>
<reference evidence="2" key="1">
    <citation type="submission" date="2023-06" db="EMBL/GenBank/DDBJ databases">
        <authorList>
            <person name="Kurt Z."/>
        </authorList>
    </citation>
    <scope>NUCLEOTIDE SEQUENCE</scope>
</reference>
<dbReference type="SUPFAM" id="SSF55315">
    <property type="entry name" value="L30e-like"/>
    <property type="match status" value="1"/>
</dbReference>
<dbReference type="EMBL" id="CATOUU010000116">
    <property type="protein sequence ID" value="CAI9916930.1"/>
    <property type="molecule type" value="Genomic_DNA"/>
</dbReference>
<protein>
    <submittedName>
        <fullName evidence="2">Ribosomal protein L30</fullName>
    </submittedName>
    <submittedName>
        <fullName evidence="3">Ribosomal_protein L30</fullName>
    </submittedName>
</protein>
<evidence type="ECO:0000313" key="3">
    <source>
        <dbReference type="EMBL" id="CAL6012341.1"/>
    </source>
</evidence>
<accession>A0AA86PWQ6</accession>
<evidence type="ECO:0000313" key="2">
    <source>
        <dbReference type="EMBL" id="CAI9945547.1"/>
    </source>
</evidence>
<dbReference type="AlphaFoldDB" id="A0AA86PWQ6"/>
<dbReference type="EMBL" id="CAXDID020000359">
    <property type="protein sequence ID" value="CAL6082026.1"/>
    <property type="molecule type" value="Genomic_DNA"/>
</dbReference>
<organism evidence="2">
    <name type="scientific">Hexamita inflata</name>
    <dbReference type="NCBI Taxonomy" id="28002"/>
    <lineage>
        <taxon>Eukaryota</taxon>
        <taxon>Metamonada</taxon>
        <taxon>Diplomonadida</taxon>
        <taxon>Hexamitidae</taxon>
        <taxon>Hexamitinae</taxon>
        <taxon>Hexamita</taxon>
    </lineage>
</organism>
<keyword evidence="5" id="KW-1185">Reference proteome</keyword>
<dbReference type="EMBL" id="CAXDID020000066">
    <property type="protein sequence ID" value="CAL6012341.1"/>
    <property type="molecule type" value="Genomic_DNA"/>
</dbReference>
<evidence type="ECO:0000313" key="4">
    <source>
        <dbReference type="EMBL" id="CAL6082026.1"/>
    </source>
</evidence>
<dbReference type="Proteomes" id="UP001642409">
    <property type="component" value="Unassembled WGS sequence"/>
</dbReference>
<dbReference type="Gene3D" id="3.30.1330.30">
    <property type="match status" value="1"/>
</dbReference>
<evidence type="ECO:0000313" key="5">
    <source>
        <dbReference type="Proteomes" id="UP001642409"/>
    </source>
</evidence>
<gene>
    <name evidence="3" type="ORF">HINF_LOCUS23256</name>
    <name evidence="2" type="ORF">HINF_LOCUS33192</name>
    <name evidence="1" type="ORF">HINF_LOCUS4575</name>
    <name evidence="4" type="ORF">HINF_LOCUS60818</name>
</gene>
<keyword evidence="2" id="KW-0689">Ribosomal protein</keyword>
<keyword evidence="2" id="KW-0687">Ribonucleoprotein</keyword>
<dbReference type="GO" id="GO:0005840">
    <property type="term" value="C:ribosome"/>
    <property type="evidence" value="ECO:0007669"/>
    <property type="project" value="UniProtKB-KW"/>
</dbReference>